<dbReference type="AlphaFoldDB" id="A0A813ZHL7"/>
<evidence type="ECO:0000313" key="3">
    <source>
        <dbReference type="Proteomes" id="UP000663860"/>
    </source>
</evidence>
<evidence type="ECO:0000313" key="2">
    <source>
        <dbReference type="EMBL" id="CAF0898537.1"/>
    </source>
</evidence>
<feature type="compositionally biased region" description="Polar residues" evidence="1">
    <location>
        <begin position="74"/>
        <end position="105"/>
    </location>
</feature>
<organism evidence="2 3">
    <name type="scientific">Adineta steineri</name>
    <dbReference type="NCBI Taxonomy" id="433720"/>
    <lineage>
        <taxon>Eukaryota</taxon>
        <taxon>Metazoa</taxon>
        <taxon>Spiralia</taxon>
        <taxon>Gnathifera</taxon>
        <taxon>Rotifera</taxon>
        <taxon>Eurotatoria</taxon>
        <taxon>Bdelloidea</taxon>
        <taxon>Adinetida</taxon>
        <taxon>Adinetidae</taxon>
        <taxon>Adineta</taxon>
    </lineage>
</organism>
<gene>
    <name evidence="2" type="ORF">IZO911_LOCUS12122</name>
</gene>
<accession>A0A813ZHL7</accession>
<dbReference type="EMBL" id="CAJNOE010000093">
    <property type="protein sequence ID" value="CAF0898537.1"/>
    <property type="molecule type" value="Genomic_DNA"/>
</dbReference>
<evidence type="ECO:0000256" key="1">
    <source>
        <dbReference type="SAM" id="MobiDB-lite"/>
    </source>
</evidence>
<reference evidence="2" key="1">
    <citation type="submission" date="2021-02" db="EMBL/GenBank/DDBJ databases">
        <authorList>
            <person name="Nowell W R."/>
        </authorList>
    </citation>
    <scope>NUCLEOTIDE SEQUENCE</scope>
</reference>
<protein>
    <submittedName>
        <fullName evidence="2">Uncharacterized protein</fullName>
    </submittedName>
</protein>
<comment type="caution">
    <text evidence="2">The sequence shown here is derived from an EMBL/GenBank/DDBJ whole genome shotgun (WGS) entry which is preliminary data.</text>
</comment>
<proteinExistence type="predicted"/>
<sequence>MSGMSQPPNGLNLPMPHQMMMPAMPMPYMGGPPQFNPMMNDRQMNNHTAAARGDRGGGGVGGRGKNPSKPPRFSRNNATQSQDNPSFTQGGTISQPYPISQSGLMSQHAYGLSQQDFYQPSHNEHHQLLSQDSTYADPSAFINFQVTSNTSINPNHKSGHSHF</sequence>
<name>A0A813ZHL7_9BILA</name>
<feature type="region of interest" description="Disordered" evidence="1">
    <location>
        <begin position="32"/>
        <end position="106"/>
    </location>
</feature>
<dbReference type="Proteomes" id="UP000663860">
    <property type="component" value="Unassembled WGS sequence"/>
</dbReference>